<evidence type="ECO:0000256" key="4">
    <source>
        <dbReference type="ARBA" id="ARBA00022692"/>
    </source>
</evidence>
<dbReference type="InterPro" id="IPR020846">
    <property type="entry name" value="MFS_dom"/>
</dbReference>
<dbReference type="CDD" id="cd17329">
    <property type="entry name" value="MFS_MdtH_MDR_like"/>
    <property type="match status" value="1"/>
</dbReference>
<dbReference type="Proteomes" id="UP001597211">
    <property type="component" value="Unassembled WGS sequence"/>
</dbReference>
<evidence type="ECO:0000256" key="3">
    <source>
        <dbReference type="ARBA" id="ARBA00022475"/>
    </source>
</evidence>
<dbReference type="Pfam" id="PF07690">
    <property type="entry name" value="MFS_1"/>
    <property type="match status" value="2"/>
</dbReference>
<dbReference type="EMBL" id="JBHTKZ010000011">
    <property type="protein sequence ID" value="MFD1181342.1"/>
    <property type="molecule type" value="Genomic_DNA"/>
</dbReference>
<feature type="transmembrane region" description="Helical" evidence="7">
    <location>
        <begin position="162"/>
        <end position="181"/>
    </location>
</feature>
<dbReference type="PANTHER" id="PTHR23517:SF3">
    <property type="entry name" value="INTEGRAL MEMBRANE TRANSPORT PROTEIN"/>
    <property type="match status" value="1"/>
</dbReference>
<comment type="caution">
    <text evidence="9">The sequence shown here is derived from an EMBL/GenBank/DDBJ whole genome shotgun (WGS) entry which is preliminary data.</text>
</comment>
<dbReference type="PROSITE" id="PS00216">
    <property type="entry name" value="SUGAR_TRANSPORT_1"/>
    <property type="match status" value="1"/>
</dbReference>
<keyword evidence="6 7" id="KW-0472">Membrane</keyword>
<evidence type="ECO:0000256" key="1">
    <source>
        <dbReference type="ARBA" id="ARBA00004651"/>
    </source>
</evidence>
<evidence type="ECO:0000256" key="7">
    <source>
        <dbReference type="SAM" id="Phobius"/>
    </source>
</evidence>
<keyword evidence="3" id="KW-1003">Cell membrane</keyword>
<keyword evidence="10" id="KW-1185">Reference proteome</keyword>
<feature type="transmembrane region" description="Helical" evidence="7">
    <location>
        <begin position="219"/>
        <end position="244"/>
    </location>
</feature>
<evidence type="ECO:0000256" key="6">
    <source>
        <dbReference type="ARBA" id="ARBA00023136"/>
    </source>
</evidence>
<evidence type="ECO:0000313" key="9">
    <source>
        <dbReference type="EMBL" id="MFD1181342.1"/>
    </source>
</evidence>
<feature type="transmembrane region" description="Helical" evidence="7">
    <location>
        <begin position="132"/>
        <end position="156"/>
    </location>
</feature>
<dbReference type="InterPro" id="IPR011701">
    <property type="entry name" value="MFS"/>
</dbReference>
<name>A0ABW3S9B3_9BACL</name>
<sequence>MQLRIWDANLKIRLVGEALFNLLFWMYFPFIAVYFGSALGNRMAGLLMAVPPLFSMLGNLVGGALSDRIGRRPVMLAGALIQALMFVLFAVSSSHWLEYLAYIGIGLGGAAYRPASSAMVADLVPAEHRRQVFATFTTANNLGAVLGPALGAVFFFRYRQELLWTCAGILLLYYIAIYMMVRETRPLATGGEQAQSVSLPRLLKEQWEGYGVILRDRVFLVYLLAGVFALVPIMQLDLYLAVYLSNDVPAQALFHWNGGGLTLSGKEIYGWILGFNGLLFVLFVLPITKWLRHWKERDIFVMSALLSGGGTFAVGLNPQIWYLFTVTVLFTFGEMVRMPVTQSFISRYAPERARGQYMGADNLQYTFGRMLAPVTITLSAWLPPMGVFTVILAFALVSVAFYLQLYRMSPEPEAPSSGTS</sequence>
<feature type="transmembrane region" description="Helical" evidence="7">
    <location>
        <begin position="43"/>
        <end position="62"/>
    </location>
</feature>
<feature type="transmembrane region" description="Helical" evidence="7">
    <location>
        <begin position="268"/>
        <end position="287"/>
    </location>
</feature>
<dbReference type="InterPro" id="IPR036259">
    <property type="entry name" value="MFS_trans_sf"/>
</dbReference>
<dbReference type="InterPro" id="IPR005829">
    <property type="entry name" value="Sugar_transporter_CS"/>
</dbReference>
<evidence type="ECO:0000259" key="8">
    <source>
        <dbReference type="PROSITE" id="PS50850"/>
    </source>
</evidence>
<evidence type="ECO:0000256" key="5">
    <source>
        <dbReference type="ARBA" id="ARBA00022989"/>
    </source>
</evidence>
<feature type="domain" description="Major facilitator superfamily (MFS) profile" evidence="8">
    <location>
        <begin position="1"/>
        <end position="410"/>
    </location>
</feature>
<gene>
    <name evidence="9" type="ORF">ACFQ2Z_08230</name>
</gene>
<protein>
    <submittedName>
        <fullName evidence="9">MDR family MFS transporter</fullName>
    </submittedName>
</protein>
<dbReference type="SUPFAM" id="SSF103473">
    <property type="entry name" value="MFS general substrate transporter"/>
    <property type="match status" value="1"/>
</dbReference>
<comment type="subcellular location">
    <subcellularLocation>
        <location evidence="1">Cell membrane</location>
        <topology evidence="1">Multi-pass membrane protein</topology>
    </subcellularLocation>
</comment>
<dbReference type="InterPro" id="IPR050171">
    <property type="entry name" value="MFS_Transporters"/>
</dbReference>
<evidence type="ECO:0000256" key="2">
    <source>
        <dbReference type="ARBA" id="ARBA00022448"/>
    </source>
</evidence>
<feature type="transmembrane region" description="Helical" evidence="7">
    <location>
        <begin position="12"/>
        <end position="37"/>
    </location>
</feature>
<feature type="transmembrane region" description="Helical" evidence="7">
    <location>
        <begin position="299"/>
        <end position="316"/>
    </location>
</feature>
<feature type="transmembrane region" description="Helical" evidence="7">
    <location>
        <begin position="74"/>
        <end position="93"/>
    </location>
</feature>
<proteinExistence type="predicted"/>
<evidence type="ECO:0000313" key="10">
    <source>
        <dbReference type="Proteomes" id="UP001597211"/>
    </source>
</evidence>
<dbReference type="Gene3D" id="1.20.1250.20">
    <property type="entry name" value="MFS general substrate transporter like domains"/>
    <property type="match status" value="1"/>
</dbReference>
<organism evidence="9 10">
    <name type="scientific">Paenibacillus timonensis</name>
    <dbReference type="NCBI Taxonomy" id="225915"/>
    <lineage>
        <taxon>Bacteria</taxon>
        <taxon>Bacillati</taxon>
        <taxon>Bacillota</taxon>
        <taxon>Bacilli</taxon>
        <taxon>Bacillales</taxon>
        <taxon>Paenibacillaceae</taxon>
        <taxon>Paenibacillus</taxon>
    </lineage>
</organism>
<reference evidence="10" key="1">
    <citation type="journal article" date="2019" name="Int. J. Syst. Evol. Microbiol.">
        <title>The Global Catalogue of Microorganisms (GCM) 10K type strain sequencing project: providing services to taxonomists for standard genome sequencing and annotation.</title>
        <authorList>
            <consortium name="The Broad Institute Genomics Platform"/>
            <consortium name="The Broad Institute Genome Sequencing Center for Infectious Disease"/>
            <person name="Wu L."/>
            <person name="Ma J."/>
        </authorList>
    </citation>
    <scope>NUCLEOTIDE SEQUENCE [LARGE SCALE GENOMIC DNA]</scope>
    <source>
        <strain evidence="10">CCUG 48216</strain>
    </source>
</reference>
<keyword evidence="2" id="KW-0813">Transport</keyword>
<keyword evidence="5 7" id="KW-1133">Transmembrane helix</keyword>
<feature type="transmembrane region" description="Helical" evidence="7">
    <location>
        <begin position="99"/>
        <end position="120"/>
    </location>
</feature>
<keyword evidence="4 7" id="KW-0812">Transmembrane</keyword>
<feature type="transmembrane region" description="Helical" evidence="7">
    <location>
        <begin position="387"/>
        <end position="406"/>
    </location>
</feature>
<accession>A0ABW3S9B3</accession>
<dbReference type="PANTHER" id="PTHR23517">
    <property type="entry name" value="RESISTANCE PROTEIN MDTM, PUTATIVE-RELATED-RELATED"/>
    <property type="match status" value="1"/>
</dbReference>
<dbReference type="PROSITE" id="PS50850">
    <property type="entry name" value="MFS"/>
    <property type="match status" value="1"/>
</dbReference>
<dbReference type="RefSeq" id="WP_240268322.1">
    <property type="nucleotide sequence ID" value="NZ_JAKSXN010000010.1"/>
</dbReference>